<dbReference type="InterPro" id="IPR051398">
    <property type="entry name" value="Polysacch_Deacetylase"/>
</dbReference>
<dbReference type="AlphaFoldDB" id="A0A1V2DXA0"/>
<reference evidence="5 6" key="1">
    <citation type="submission" date="2016-12" db="EMBL/GenBank/DDBJ databases">
        <title>Marinobacter lutaoensis whole genome sequencing.</title>
        <authorList>
            <person name="Verma A."/>
            <person name="Krishnamurthi S."/>
        </authorList>
    </citation>
    <scope>NUCLEOTIDE SEQUENCE [LARGE SCALE GENOMIC DNA]</scope>
    <source>
        <strain evidence="5 6">T5054</strain>
    </source>
</reference>
<accession>A0A1V2DXA0</accession>
<evidence type="ECO:0000313" key="5">
    <source>
        <dbReference type="EMBL" id="ONF45313.1"/>
    </source>
</evidence>
<dbReference type="RefSeq" id="WP_076722807.1">
    <property type="nucleotide sequence ID" value="NZ_MSCW01000001.1"/>
</dbReference>
<feature type="signal peptide" evidence="3">
    <location>
        <begin position="1"/>
        <end position="22"/>
    </location>
</feature>
<proteinExistence type="predicted"/>
<dbReference type="Pfam" id="PF01522">
    <property type="entry name" value="Polysacc_deac_1"/>
    <property type="match status" value="1"/>
</dbReference>
<sequence>MRNACHLLATLLATLLTGAAKADLAVLQYHHVSDATPPSTSTSVSLFEAQLDMIAELGLEVVPLQRGTEAALTRTDDHNQVAISFDDAYASVYTNAAPRLQARGWPYTIFVNTDAVGRPGYMTWAQLAELAARDGVTIANHSADHGHLARAPGESESAWQTRVADSLDRAQRTLNEKLGAEVPMLAYPYGEFDAGLASEVARRGWLGFGQHSGPIGPQSDRRRLPRFPMANAFGQLGSLRDKLLSRALPVDAAALPDGIVDSQPPTLVLTLPDGFDPKRLTCFASGQGRIPVQADNDYRVRVTAPRPIDSRRFRYNCTYPAGNGRYYWLSQPWLDLRQPED</sequence>
<dbReference type="InterPro" id="IPR002509">
    <property type="entry name" value="NODB_dom"/>
</dbReference>
<keyword evidence="2 3" id="KW-0732">Signal</keyword>
<protein>
    <submittedName>
        <fullName evidence="5">Polysaccharide deacetylase</fullName>
    </submittedName>
</protein>
<dbReference type="GO" id="GO:0005975">
    <property type="term" value="P:carbohydrate metabolic process"/>
    <property type="evidence" value="ECO:0007669"/>
    <property type="project" value="InterPro"/>
</dbReference>
<evidence type="ECO:0000256" key="3">
    <source>
        <dbReference type="SAM" id="SignalP"/>
    </source>
</evidence>
<dbReference type="Proteomes" id="UP000189339">
    <property type="component" value="Unassembled WGS sequence"/>
</dbReference>
<dbReference type="CDD" id="cd10973">
    <property type="entry name" value="CE4_DAC_u4_5s"/>
    <property type="match status" value="1"/>
</dbReference>
<dbReference type="PROSITE" id="PS51677">
    <property type="entry name" value="NODB"/>
    <property type="match status" value="1"/>
</dbReference>
<organism evidence="5 6">
    <name type="scientific">Marinobacter lutaoensis</name>
    <dbReference type="NCBI Taxonomy" id="135739"/>
    <lineage>
        <taxon>Bacteria</taxon>
        <taxon>Pseudomonadati</taxon>
        <taxon>Pseudomonadota</taxon>
        <taxon>Gammaproteobacteria</taxon>
        <taxon>Pseudomonadales</taxon>
        <taxon>Marinobacteraceae</taxon>
        <taxon>Marinobacter</taxon>
    </lineage>
</organism>
<dbReference type="PANTHER" id="PTHR34216">
    <property type="match status" value="1"/>
</dbReference>
<evidence type="ECO:0000256" key="1">
    <source>
        <dbReference type="ARBA" id="ARBA00004613"/>
    </source>
</evidence>
<comment type="caution">
    <text evidence="5">The sequence shown here is derived from an EMBL/GenBank/DDBJ whole genome shotgun (WGS) entry which is preliminary data.</text>
</comment>
<gene>
    <name evidence="5" type="ORF">BTO32_02310</name>
</gene>
<dbReference type="OrthoDB" id="9814639at2"/>
<dbReference type="SUPFAM" id="SSF88713">
    <property type="entry name" value="Glycoside hydrolase/deacetylase"/>
    <property type="match status" value="1"/>
</dbReference>
<dbReference type="GO" id="GO:0005576">
    <property type="term" value="C:extracellular region"/>
    <property type="evidence" value="ECO:0007669"/>
    <property type="project" value="UniProtKB-SubCell"/>
</dbReference>
<dbReference type="Gene3D" id="3.20.20.370">
    <property type="entry name" value="Glycoside hydrolase/deacetylase"/>
    <property type="match status" value="1"/>
</dbReference>
<evidence type="ECO:0000313" key="6">
    <source>
        <dbReference type="Proteomes" id="UP000189339"/>
    </source>
</evidence>
<keyword evidence="6" id="KW-1185">Reference proteome</keyword>
<feature type="chain" id="PRO_5013251281" evidence="3">
    <location>
        <begin position="23"/>
        <end position="341"/>
    </location>
</feature>
<evidence type="ECO:0000256" key="2">
    <source>
        <dbReference type="ARBA" id="ARBA00022729"/>
    </source>
</evidence>
<dbReference type="EMBL" id="MSCW01000001">
    <property type="protein sequence ID" value="ONF45313.1"/>
    <property type="molecule type" value="Genomic_DNA"/>
</dbReference>
<dbReference type="PANTHER" id="PTHR34216:SF3">
    <property type="entry name" value="POLY-BETA-1,6-N-ACETYL-D-GLUCOSAMINE N-DEACETYLASE"/>
    <property type="match status" value="1"/>
</dbReference>
<dbReference type="STRING" id="135739.BTO32_02310"/>
<evidence type="ECO:0000259" key="4">
    <source>
        <dbReference type="PROSITE" id="PS51677"/>
    </source>
</evidence>
<name>A0A1V2DXA0_9GAMM</name>
<dbReference type="InterPro" id="IPR011330">
    <property type="entry name" value="Glyco_hydro/deAcase_b/a-brl"/>
</dbReference>
<dbReference type="GO" id="GO:0016810">
    <property type="term" value="F:hydrolase activity, acting on carbon-nitrogen (but not peptide) bonds"/>
    <property type="evidence" value="ECO:0007669"/>
    <property type="project" value="InterPro"/>
</dbReference>
<comment type="subcellular location">
    <subcellularLocation>
        <location evidence="1">Secreted</location>
    </subcellularLocation>
</comment>
<feature type="domain" description="NodB homology" evidence="4">
    <location>
        <begin position="79"/>
        <end position="301"/>
    </location>
</feature>